<dbReference type="AlphaFoldDB" id="A0A166C3F2"/>
<evidence type="ECO:0000256" key="1">
    <source>
        <dbReference type="SAM" id="Phobius"/>
    </source>
</evidence>
<dbReference type="EMBL" id="LWMU01000033">
    <property type="protein sequence ID" value="KZX14092.1"/>
    <property type="molecule type" value="Genomic_DNA"/>
</dbReference>
<feature type="transmembrane region" description="Helical" evidence="1">
    <location>
        <begin position="52"/>
        <end position="75"/>
    </location>
</feature>
<protein>
    <submittedName>
        <fullName evidence="2">Uncharacterized protein</fullName>
    </submittedName>
</protein>
<proteinExistence type="predicted"/>
<name>A0A166C3F2_METOA</name>
<comment type="caution">
    <text evidence="2">The sequence shown here is derived from an EMBL/GenBank/DDBJ whole genome shotgun (WGS) entry which is preliminary data.</text>
</comment>
<dbReference type="Proteomes" id="UP000077428">
    <property type="component" value="Unassembled WGS sequence"/>
</dbReference>
<dbReference type="PATRIC" id="fig|66851.6.peg.211"/>
<evidence type="ECO:0000313" key="2">
    <source>
        <dbReference type="EMBL" id="KZX14092.1"/>
    </source>
</evidence>
<keyword evidence="1" id="KW-1133">Transmembrane helix</keyword>
<reference evidence="3" key="1">
    <citation type="journal article" date="2016" name="Genome Announc.">
        <title>Draft Genome Sequences of Methanobrevibacter curvatus DSM11111, Methanobrevibacter cuticularis DSM11139, Methanobrevibacter filiformis DSM11501, and Methanobrevibacter oralis DSM7256.</title>
        <authorList>
            <person name="Poehlein A."/>
            <person name="Seedorf H."/>
        </authorList>
    </citation>
    <scope>NUCLEOTIDE SEQUENCE [LARGE SCALE GENOMIC DNA]</scope>
    <source>
        <strain evidence="3">DSM 7256 / JCM 30027 / ZR</strain>
    </source>
</reference>
<sequence>MVVLFMVLKDDTINQTMLVPMDLSNLIPEGHPCYFIKNVVDQIDCSEANKEFFVISLVNLLILVKCCLGLVWMSVI</sequence>
<organism evidence="2 3">
    <name type="scientific">Methanobrevibacter oralis</name>
    <dbReference type="NCBI Taxonomy" id="66851"/>
    <lineage>
        <taxon>Archaea</taxon>
        <taxon>Methanobacteriati</taxon>
        <taxon>Methanobacteriota</taxon>
        <taxon>Methanomada group</taxon>
        <taxon>Methanobacteria</taxon>
        <taxon>Methanobacteriales</taxon>
        <taxon>Methanobacteriaceae</taxon>
        <taxon>Methanobrevibacter</taxon>
    </lineage>
</organism>
<accession>A0A166C3F2</accession>
<keyword evidence="3" id="KW-1185">Reference proteome</keyword>
<gene>
    <name evidence="2" type="ORF">MBORA_01700</name>
</gene>
<keyword evidence="1" id="KW-0812">Transmembrane</keyword>
<evidence type="ECO:0000313" key="3">
    <source>
        <dbReference type="Proteomes" id="UP000077428"/>
    </source>
</evidence>
<keyword evidence="1" id="KW-0472">Membrane</keyword>